<evidence type="ECO:0000313" key="3">
    <source>
        <dbReference type="Proteomes" id="UP000813461"/>
    </source>
</evidence>
<dbReference type="Gene3D" id="3.40.50.1820">
    <property type="entry name" value="alpha/beta hydrolase"/>
    <property type="match status" value="1"/>
</dbReference>
<evidence type="ECO:0000259" key="1">
    <source>
        <dbReference type="Pfam" id="PF01738"/>
    </source>
</evidence>
<keyword evidence="2" id="KW-0378">Hydrolase</keyword>
<dbReference type="PANTHER" id="PTHR17630:SF44">
    <property type="entry name" value="PROTEIN AIM2"/>
    <property type="match status" value="1"/>
</dbReference>
<dbReference type="EMBL" id="JAGMVJ010000015">
    <property type="protein sequence ID" value="KAH7080751.1"/>
    <property type="molecule type" value="Genomic_DNA"/>
</dbReference>
<feature type="domain" description="Dienelactone hydrolase" evidence="1">
    <location>
        <begin position="32"/>
        <end position="247"/>
    </location>
</feature>
<dbReference type="GO" id="GO:0016787">
    <property type="term" value="F:hydrolase activity"/>
    <property type="evidence" value="ECO:0007669"/>
    <property type="project" value="UniProtKB-KW"/>
</dbReference>
<dbReference type="PANTHER" id="PTHR17630">
    <property type="entry name" value="DIENELACTONE HYDROLASE"/>
    <property type="match status" value="1"/>
</dbReference>
<dbReference type="AlphaFoldDB" id="A0A8K0R0F1"/>
<dbReference type="InterPro" id="IPR029058">
    <property type="entry name" value="AB_hydrolase_fold"/>
</dbReference>
<protein>
    <submittedName>
        <fullName evidence="2">Dienelactone hydrolase</fullName>
    </submittedName>
</protein>
<dbReference type="OrthoDB" id="17560at2759"/>
<name>A0A8K0R0F1_9PLEO</name>
<gene>
    <name evidence="2" type="ORF">FB567DRAFT_112401</name>
</gene>
<dbReference type="Proteomes" id="UP000813461">
    <property type="component" value="Unassembled WGS sequence"/>
</dbReference>
<organism evidence="2 3">
    <name type="scientific">Paraphoma chrysanthemicola</name>
    <dbReference type="NCBI Taxonomy" id="798071"/>
    <lineage>
        <taxon>Eukaryota</taxon>
        <taxon>Fungi</taxon>
        <taxon>Dikarya</taxon>
        <taxon>Ascomycota</taxon>
        <taxon>Pezizomycotina</taxon>
        <taxon>Dothideomycetes</taxon>
        <taxon>Pleosporomycetidae</taxon>
        <taxon>Pleosporales</taxon>
        <taxon>Pleosporineae</taxon>
        <taxon>Phaeosphaeriaceae</taxon>
        <taxon>Paraphoma</taxon>
    </lineage>
</organism>
<keyword evidence="3" id="KW-1185">Reference proteome</keyword>
<sequence>MASGAMQQCCVSGVLHSGTPTGEVATIAENVKAYIAQTPDKTSKHAIILLTDVYGYTFRNSQLLADHFALNGYVTVIPDLFKGNEVPFPRPDGWSLQEYIATTMPRTDTVDPIIEKTVAWLRNEKGISKIGGAGYCFGGKYVVRWLKGPGVGLDAGYVAHPSFTEADELWGMKGPLSIAAAETDDVFPREKRHETEDILAKHNVPYQLFLYSDVEHGFAVRGELQAAKAKFAKEQAFKQALSWFEEFLKKEDA</sequence>
<reference evidence="2" key="1">
    <citation type="journal article" date="2021" name="Nat. Commun.">
        <title>Genetic determinants of endophytism in the Arabidopsis root mycobiome.</title>
        <authorList>
            <person name="Mesny F."/>
            <person name="Miyauchi S."/>
            <person name="Thiergart T."/>
            <person name="Pickel B."/>
            <person name="Atanasova L."/>
            <person name="Karlsson M."/>
            <person name="Huettel B."/>
            <person name="Barry K.W."/>
            <person name="Haridas S."/>
            <person name="Chen C."/>
            <person name="Bauer D."/>
            <person name="Andreopoulos W."/>
            <person name="Pangilinan J."/>
            <person name="LaButti K."/>
            <person name="Riley R."/>
            <person name="Lipzen A."/>
            <person name="Clum A."/>
            <person name="Drula E."/>
            <person name="Henrissat B."/>
            <person name="Kohler A."/>
            <person name="Grigoriev I.V."/>
            <person name="Martin F.M."/>
            <person name="Hacquard S."/>
        </authorList>
    </citation>
    <scope>NUCLEOTIDE SEQUENCE</scope>
    <source>
        <strain evidence="2">MPI-SDFR-AT-0120</strain>
    </source>
</reference>
<accession>A0A8K0R0F1</accession>
<evidence type="ECO:0000313" key="2">
    <source>
        <dbReference type="EMBL" id="KAH7080751.1"/>
    </source>
</evidence>
<dbReference type="InterPro" id="IPR002925">
    <property type="entry name" value="Dienelactn_hydro"/>
</dbReference>
<proteinExistence type="predicted"/>
<dbReference type="SUPFAM" id="SSF53474">
    <property type="entry name" value="alpha/beta-Hydrolases"/>
    <property type="match status" value="1"/>
</dbReference>
<comment type="caution">
    <text evidence="2">The sequence shown here is derived from an EMBL/GenBank/DDBJ whole genome shotgun (WGS) entry which is preliminary data.</text>
</comment>
<dbReference type="Pfam" id="PF01738">
    <property type="entry name" value="DLH"/>
    <property type="match status" value="1"/>
</dbReference>